<evidence type="ECO:0000256" key="3">
    <source>
        <dbReference type="ARBA" id="ARBA00022516"/>
    </source>
</evidence>
<evidence type="ECO:0000313" key="15">
    <source>
        <dbReference type="EMBL" id="KAG8514266.1"/>
    </source>
</evidence>
<organism evidence="15 16">
    <name type="scientific">Galemys pyrenaicus</name>
    <name type="common">Iberian desman</name>
    <name type="synonym">Pyrenean desman</name>
    <dbReference type="NCBI Taxonomy" id="202257"/>
    <lineage>
        <taxon>Eukaryota</taxon>
        <taxon>Metazoa</taxon>
        <taxon>Chordata</taxon>
        <taxon>Craniata</taxon>
        <taxon>Vertebrata</taxon>
        <taxon>Euteleostomi</taxon>
        <taxon>Mammalia</taxon>
        <taxon>Eutheria</taxon>
        <taxon>Laurasiatheria</taxon>
        <taxon>Eulipotyphla</taxon>
        <taxon>Talpidae</taxon>
        <taxon>Galemys</taxon>
    </lineage>
</organism>
<dbReference type="EMBL" id="JAGFMF010011747">
    <property type="protein sequence ID" value="KAG8514266.1"/>
    <property type="molecule type" value="Genomic_DNA"/>
</dbReference>
<feature type="transmembrane region" description="Helical" evidence="14">
    <location>
        <begin position="287"/>
        <end position="312"/>
    </location>
</feature>
<evidence type="ECO:0000256" key="8">
    <source>
        <dbReference type="ARBA" id="ARBA00023011"/>
    </source>
</evidence>
<evidence type="ECO:0000256" key="10">
    <source>
        <dbReference type="ARBA" id="ARBA00023136"/>
    </source>
</evidence>
<evidence type="ECO:0000256" key="4">
    <source>
        <dbReference type="ARBA" id="ARBA00022692"/>
    </source>
</evidence>
<keyword evidence="8" id="KW-0756">Sterol biosynthesis</keyword>
<evidence type="ECO:0000256" key="7">
    <source>
        <dbReference type="ARBA" id="ARBA00022989"/>
    </source>
</evidence>
<keyword evidence="7 14" id="KW-1133">Transmembrane helix</keyword>
<feature type="region of interest" description="Disordered" evidence="13">
    <location>
        <begin position="124"/>
        <end position="147"/>
    </location>
</feature>
<proteinExistence type="inferred from homology"/>
<feature type="transmembrane region" description="Helical" evidence="14">
    <location>
        <begin position="232"/>
        <end position="253"/>
    </location>
</feature>
<keyword evidence="10 14" id="KW-0472">Membrane</keyword>
<keyword evidence="6" id="KW-0752">Steroid biosynthesis</keyword>
<dbReference type="Proteomes" id="UP000700334">
    <property type="component" value="Unassembled WGS sequence"/>
</dbReference>
<evidence type="ECO:0000256" key="1">
    <source>
        <dbReference type="ARBA" id="ARBA00004477"/>
    </source>
</evidence>
<keyword evidence="9" id="KW-0443">Lipid metabolism</keyword>
<dbReference type="GO" id="GO:0005789">
    <property type="term" value="C:endoplasmic reticulum membrane"/>
    <property type="evidence" value="ECO:0007669"/>
    <property type="project" value="UniProtKB-SubCell"/>
</dbReference>
<feature type="transmembrane region" description="Helical" evidence="14">
    <location>
        <begin position="260"/>
        <end position="281"/>
    </location>
</feature>
<dbReference type="PANTHER" id="PTHR15451:SF19">
    <property type="entry name" value="ERGOSTEROL BIOSYNTHETIC PROTEIN 28 HOMOLOG"/>
    <property type="match status" value="1"/>
</dbReference>
<reference evidence="15" key="1">
    <citation type="journal article" date="2021" name="Evol. Appl.">
        <title>The genome of the Pyrenean desman and the effects of bottlenecks and inbreeding on the genomic landscape of an endangered species.</title>
        <authorList>
            <person name="Escoda L."/>
            <person name="Castresana J."/>
        </authorList>
    </citation>
    <scope>NUCLEOTIDE SEQUENCE</scope>
    <source>
        <strain evidence="15">IBE-C5619</strain>
    </source>
</reference>
<evidence type="ECO:0000256" key="12">
    <source>
        <dbReference type="ARBA" id="ARBA00023221"/>
    </source>
</evidence>
<evidence type="ECO:0000256" key="2">
    <source>
        <dbReference type="ARBA" id="ARBA00005377"/>
    </source>
</evidence>
<keyword evidence="11" id="KW-1207">Sterol metabolism</keyword>
<protein>
    <submittedName>
        <fullName evidence="15">Putative ergosterol biosynthetic protein 28</fullName>
    </submittedName>
</protein>
<gene>
    <name evidence="15" type="ORF">J0S82_003142</name>
</gene>
<evidence type="ECO:0000256" key="11">
    <source>
        <dbReference type="ARBA" id="ARBA00023166"/>
    </source>
</evidence>
<dbReference type="GO" id="GO:0030674">
    <property type="term" value="F:protein-macromolecule adaptor activity"/>
    <property type="evidence" value="ECO:0007669"/>
    <property type="project" value="TreeGrafter"/>
</dbReference>
<dbReference type="Pfam" id="PF03694">
    <property type="entry name" value="Erg28"/>
    <property type="match status" value="1"/>
</dbReference>
<dbReference type="GO" id="GO:0016126">
    <property type="term" value="P:sterol biosynthetic process"/>
    <property type="evidence" value="ECO:0007669"/>
    <property type="project" value="UniProtKB-KW"/>
</dbReference>
<comment type="subcellular location">
    <subcellularLocation>
        <location evidence="1">Endoplasmic reticulum membrane</location>
        <topology evidence="1">Multi-pass membrane protein</topology>
    </subcellularLocation>
</comment>
<accession>A0A8J6DN53</accession>
<comment type="similarity">
    <text evidence="2">Belongs to the ERG28 family.</text>
</comment>
<evidence type="ECO:0000256" key="6">
    <source>
        <dbReference type="ARBA" id="ARBA00022955"/>
    </source>
</evidence>
<sequence length="323" mass="36535">PAHGRRRRLLPGYYNNQQATARWEPLRRRPPPALTTLGFGRGLMSSRPRSAGAEPSSQKKWFFPTLFPPLLKGWLRTRNSSPTLNRRVHRVSGVQSEAWAVATVDWQYWDARLISCSRKRRTANQSEDWLKPPNPGGPGRGHGSGELQSGPACLKMLFGSSGCSAGHLTGQFPRQKSIPGLREAMSHFQKVLRSWLFMVSIITMGSSLQCFQDHTFLYEKLYTVRPDLVNGLYARIFGVWTLLSSVVRCLCAINIHNKPLYYITIWTFVIALGHFLSELFIYKTVTLTNGILALLFVASFSTLGMLAGLRYLEEEPVPRKKRN</sequence>
<keyword evidence="12" id="KW-0753">Steroid metabolism</keyword>
<keyword evidence="16" id="KW-1185">Reference proteome</keyword>
<evidence type="ECO:0000313" key="16">
    <source>
        <dbReference type="Proteomes" id="UP000700334"/>
    </source>
</evidence>
<keyword evidence="5" id="KW-0256">Endoplasmic reticulum</keyword>
<evidence type="ECO:0000256" key="9">
    <source>
        <dbReference type="ARBA" id="ARBA00023098"/>
    </source>
</evidence>
<dbReference type="InterPro" id="IPR005352">
    <property type="entry name" value="Erg28"/>
</dbReference>
<evidence type="ECO:0000256" key="14">
    <source>
        <dbReference type="SAM" id="Phobius"/>
    </source>
</evidence>
<evidence type="ECO:0000256" key="13">
    <source>
        <dbReference type="SAM" id="MobiDB-lite"/>
    </source>
</evidence>
<dbReference type="AlphaFoldDB" id="A0A8J6DN53"/>
<keyword evidence="4 14" id="KW-0812">Transmembrane</keyword>
<feature type="non-terminal residue" evidence="15">
    <location>
        <position position="323"/>
    </location>
</feature>
<keyword evidence="3" id="KW-0444">Lipid biosynthesis</keyword>
<evidence type="ECO:0000256" key="5">
    <source>
        <dbReference type="ARBA" id="ARBA00022824"/>
    </source>
</evidence>
<name>A0A8J6DN53_GALPY</name>
<dbReference type="PANTHER" id="PTHR15451">
    <property type="entry name" value="ERGOSTEROL BIOSYNTHETIC PROTEIN 28-RELATED"/>
    <property type="match status" value="1"/>
</dbReference>
<dbReference type="OrthoDB" id="6485510at2759"/>
<comment type="caution">
    <text evidence="15">The sequence shown here is derived from an EMBL/GenBank/DDBJ whole genome shotgun (WGS) entry which is preliminary data.</text>
</comment>
<feature type="transmembrane region" description="Helical" evidence="14">
    <location>
        <begin position="191"/>
        <end position="212"/>
    </location>
</feature>